<evidence type="ECO:0000313" key="2">
    <source>
        <dbReference type="Proteomes" id="UP000823775"/>
    </source>
</evidence>
<protein>
    <submittedName>
        <fullName evidence="1">Uncharacterized protein</fullName>
    </submittedName>
</protein>
<dbReference type="EMBL" id="JACEIK010000870">
    <property type="protein sequence ID" value="MCD7463164.1"/>
    <property type="molecule type" value="Genomic_DNA"/>
</dbReference>
<proteinExistence type="predicted"/>
<dbReference type="Proteomes" id="UP000823775">
    <property type="component" value="Unassembled WGS sequence"/>
</dbReference>
<accession>A0ABS8SXI8</accession>
<keyword evidence="2" id="KW-1185">Reference proteome</keyword>
<organism evidence="1 2">
    <name type="scientific">Datura stramonium</name>
    <name type="common">Jimsonweed</name>
    <name type="synonym">Common thornapple</name>
    <dbReference type="NCBI Taxonomy" id="4076"/>
    <lineage>
        <taxon>Eukaryota</taxon>
        <taxon>Viridiplantae</taxon>
        <taxon>Streptophyta</taxon>
        <taxon>Embryophyta</taxon>
        <taxon>Tracheophyta</taxon>
        <taxon>Spermatophyta</taxon>
        <taxon>Magnoliopsida</taxon>
        <taxon>eudicotyledons</taxon>
        <taxon>Gunneridae</taxon>
        <taxon>Pentapetalae</taxon>
        <taxon>asterids</taxon>
        <taxon>lamiids</taxon>
        <taxon>Solanales</taxon>
        <taxon>Solanaceae</taxon>
        <taxon>Solanoideae</taxon>
        <taxon>Datureae</taxon>
        <taxon>Datura</taxon>
    </lineage>
</organism>
<reference evidence="1 2" key="1">
    <citation type="journal article" date="2021" name="BMC Genomics">
        <title>Datura genome reveals duplications of psychoactive alkaloid biosynthetic genes and high mutation rate following tissue culture.</title>
        <authorList>
            <person name="Rajewski A."/>
            <person name="Carter-House D."/>
            <person name="Stajich J."/>
            <person name="Litt A."/>
        </authorList>
    </citation>
    <scope>NUCLEOTIDE SEQUENCE [LARGE SCALE GENOMIC DNA]</scope>
    <source>
        <strain evidence="1">AR-01</strain>
    </source>
</reference>
<sequence length="128" mass="14786">MSYILDQDEMYIIYYDDAFECNEEDPSTYCLAVTTRNGKVLQQEPGISTEEETHIEEELSLNIGLAPWKVINETSIEEMNEELKVEASIPLPKLPIPLPLFPQQVKKKCDDERMAKYLDMLKQVSLDI</sequence>
<evidence type="ECO:0000313" key="1">
    <source>
        <dbReference type="EMBL" id="MCD7463164.1"/>
    </source>
</evidence>
<gene>
    <name evidence="1" type="ORF">HAX54_050080</name>
</gene>
<comment type="caution">
    <text evidence="1">The sequence shown here is derived from an EMBL/GenBank/DDBJ whole genome shotgun (WGS) entry which is preliminary data.</text>
</comment>
<name>A0ABS8SXI8_DATST</name>